<keyword evidence="3" id="KW-1185">Reference proteome</keyword>
<reference evidence="2 3" key="1">
    <citation type="submission" date="2021-01" db="EMBL/GenBank/DDBJ databases">
        <title>Whole genome shotgun sequence of Actinoplanes humidus NBRC 14915.</title>
        <authorList>
            <person name="Komaki H."/>
            <person name="Tamura T."/>
        </authorList>
    </citation>
    <scope>NUCLEOTIDE SEQUENCE [LARGE SCALE GENOMIC DNA]</scope>
    <source>
        <strain evidence="2 3">NBRC 14915</strain>
    </source>
</reference>
<feature type="region of interest" description="Disordered" evidence="1">
    <location>
        <begin position="1"/>
        <end position="71"/>
    </location>
</feature>
<evidence type="ECO:0000256" key="1">
    <source>
        <dbReference type="SAM" id="MobiDB-lite"/>
    </source>
</evidence>
<name>A0ABQ3ZK44_9ACTN</name>
<proteinExistence type="predicted"/>
<dbReference type="Proteomes" id="UP000603200">
    <property type="component" value="Unassembled WGS sequence"/>
</dbReference>
<gene>
    <name evidence="2" type="ORF">Ahu01nite_020570</name>
</gene>
<organism evidence="2 3">
    <name type="scientific">Winogradskya humida</name>
    <dbReference type="NCBI Taxonomy" id="113566"/>
    <lineage>
        <taxon>Bacteria</taxon>
        <taxon>Bacillati</taxon>
        <taxon>Actinomycetota</taxon>
        <taxon>Actinomycetes</taxon>
        <taxon>Micromonosporales</taxon>
        <taxon>Micromonosporaceae</taxon>
        <taxon>Winogradskya</taxon>
    </lineage>
</organism>
<protein>
    <submittedName>
        <fullName evidence="2">Uncharacterized protein</fullName>
    </submittedName>
</protein>
<comment type="caution">
    <text evidence="2">The sequence shown here is derived from an EMBL/GenBank/DDBJ whole genome shotgun (WGS) entry which is preliminary data.</text>
</comment>
<sequence length="71" mass="7668">MGRTQPDATPDHPTTTCGATPCNKPEQQLSKELAKDTECGGKKSNLGSARRGSLHRLRLSPWDSQAEYAGE</sequence>
<evidence type="ECO:0000313" key="2">
    <source>
        <dbReference type="EMBL" id="GIE18955.1"/>
    </source>
</evidence>
<accession>A0ABQ3ZK44</accession>
<feature type="compositionally biased region" description="Basic and acidic residues" evidence="1">
    <location>
        <begin position="32"/>
        <end position="41"/>
    </location>
</feature>
<evidence type="ECO:0000313" key="3">
    <source>
        <dbReference type="Proteomes" id="UP000603200"/>
    </source>
</evidence>
<dbReference type="EMBL" id="BOMN01000023">
    <property type="protein sequence ID" value="GIE18955.1"/>
    <property type="molecule type" value="Genomic_DNA"/>
</dbReference>